<keyword evidence="10" id="KW-1185">Reference proteome</keyword>
<reference evidence="8 10" key="1">
    <citation type="submission" date="2017-06" db="EMBL/GenBank/DDBJ databases">
        <title>Complete Genome Sequence of the Soil Carbazole-Degrading Bacterium Nocardioides aromaticivorans IC177.</title>
        <authorList>
            <person name="Vejarano F."/>
            <person name="Suzuki-Minakuchi C."/>
            <person name="Ohtsubo Y."/>
            <person name="Tsuda M."/>
            <person name="Okada K."/>
            <person name="Nojiri H."/>
        </authorList>
    </citation>
    <scope>NUCLEOTIDE SEQUENCE [LARGE SCALE GENOMIC DNA]</scope>
    <source>
        <strain evidence="8 10">IC177</strain>
    </source>
</reference>
<evidence type="ECO:0000313" key="10">
    <source>
        <dbReference type="Proteomes" id="UP000662818"/>
    </source>
</evidence>
<sequence length="286" mass="31040">MLLTIEQPEVTFHWLRVGHCKGPEALARQGGRLRPVEFPSYVGALHHPSHGWTLFDTGYSQHFFDATRRLPELLYRTTLPVSLPDEEHLPRQLAALDVDPVDVRRIVVSHFHGDHVGGLLDHPRARIIAGASGAEHALSLRGFNATRHAILPALLPDDLRDRLDPVDGFPSLAVAGLQTWDLLGDRSLLAVDLPGHMPGHLGLLFTSGGRQVLLVGDAAWTTRSFRDLKPPSRLAKGVMHDWPSTVRTLGVLHELDAANPGLLVLPAHCPEGHAAWTAGATGTAGA</sequence>
<evidence type="ECO:0000313" key="7">
    <source>
        <dbReference type="EMBL" id="NYI45669.1"/>
    </source>
</evidence>
<dbReference type="PANTHER" id="PTHR42978">
    <property type="entry name" value="QUORUM-QUENCHING LACTONASE YTNP-RELATED-RELATED"/>
    <property type="match status" value="1"/>
</dbReference>
<proteinExistence type="inferred from homology"/>
<evidence type="ECO:0000256" key="3">
    <source>
        <dbReference type="ARBA" id="ARBA00022723"/>
    </source>
</evidence>
<dbReference type="Pfam" id="PF00753">
    <property type="entry name" value="Lactamase_B"/>
    <property type="match status" value="1"/>
</dbReference>
<dbReference type="EMBL" id="CP022295">
    <property type="protein sequence ID" value="QSR24771.1"/>
    <property type="molecule type" value="Genomic_DNA"/>
</dbReference>
<dbReference type="GO" id="GO:0046872">
    <property type="term" value="F:metal ion binding"/>
    <property type="evidence" value="ECO:0007669"/>
    <property type="project" value="UniProtKB-KW"/>
</dbReference>
<evidence type="ECO:0000256" key="4">
    <source>
        <dbReference type="ARBA" id="ARBA00022801"/>
    </source>
</evidence>
<evidence type="ECO:0000313" key="9">
    <source>
        <dbReference type="Proteomes" id="UP000562045"/>
    </source>
</evidence>
<evidence type="ECO:0000259" key="6">
    <source>
        <dbReference type="SMART" id="SM00849"/>
    </source>
</evidence>
<dbReference type="PANTHER" id="PTHR42978:SF2">
    <property type="entry name" value="102 KBASES UNSTABLE REGION: FROM 1 TO 119443"/>
    <property type="match status" value="1"/>
</dbReference>
<dbReference type="RefSeq" id="WP_179649300.1">
    <property type="nucleotide sequence ID" value="NZ_CP022295.1"/>
</dbReference>
<name>A0A7Y9ZHR5_9ACTN</name>
<dbReference type="Proteomes" id="UP000562045">
    <property type="component" value="Unassembled WGS sequence"/>
</dbReference>
<feature type="domain" description="Metallo-beta-lactamase" evidence="6">
    <location>
        <begin position="39"/>
        <end position="268"/>
    </location>
</feature>
<dbReference type="GO" id="GO:0016787">
    <property type="term" value="F:hydrolase activity"/>
    <property type="evidence" value="ECO:0007669"/>
    <property type="project" value="UniProtKB-KW"/>
</dbReference>
<dbReference type="InterPro" id="IPR036866">
    <property type="entry name" value="RibonucZ/Hydroxyglut_hydro"/>
</dbReference>
<dbReference type="Gene3D" id="3.60.15.10">
    <property type="entry name" value="Ribonuclease Z/Hydroxyacylglutathione hydrolase-like"/>
    <property type="match status" value="1"/>
</dbReference>
<dbReference type="InterPro" id="IPR001279">
    <property type="entry name" value="Metallo-B-lactamas"/>
</dbReference>
<dbReference type="Proteomes" id="UP000662818">
    <property type="component" value="Chromosome"/>
</dbReference>
<keyword evidence="4 7" id="KW-0378">Hydrolase</keyword>
<organism evidence="7 9">
    <name type="scientific">Nocardioides aromaticivorans</name>
    <dbReference type="NCBI Taxonomy" id="200618"/>
    <lineage>
        <taxon>Bacteria</taxon>
        <taxon>Bacillati</taxon>
        <taxon>Actinomycetota</taxon>
        <taxon>Actinomycetes</taxon>
        <taxon>Propionibacteriales</taxon>
        <taxon>Nocardioidaceae</taxon>
        <taxon>Nocardioides</taxon>
    </lineage>
</organism>
<evidence type="ECO:0000256" key="1">
    <source>
        <dbReference type="ARBA" id="ARBA00001947"/>
    </source>
</evidence>
<comment type="cofactor">
    <cofactor evidence="1">
        <name>Zn(2+)</name>
        <dbReference type="ChEBI" id="CHEBI:29105"/>
    </cofactor>
</comment>
<reference evidence="7 9" key="2">
    <citation type="submission" date="2020-07" db="EMBL/GenBank/DDBJ databases">
        <title>Sequencing the genomes of 1000 actinobacteria strains.</title>
        <authorList>
            <person name="Klenk H.-P."/>
        </authorList>
    </citation>
    <scope>NUCLEOTIDE SEQUENCE [LARGE SCALE GENOMIC DNA]</scope>
    <source>
        <strain evidence="7 9">DSM 15131</strain>
    </source>
</reference>
<dbReference type="SMART" id="SM00849">
    <property type="entry name" value="Lactamase_B"/>
    <property type="match status" value="1"/>
</dbReference>
<dbReference type="EMBL" id="JACBZM010000001">
    <property type="protein sequence ID" value="NYI45669.1"/>
    <property type="molecule type" value="Genomic_DNA"/>
</dbReference>
<dbReference type="SUPFAM" id="SSF56281">
    <property type="entry name" value="Metallo-hydrolase/oxidoreductase"/>
    <property type="match status" value="1"/>
</dbReference>
<evidence type="ECO:0000256" key="2">
    <source>
        <dbReference type="ARBA" id="ARBA00007749"/>
    </source>
</evidence>
<comment type="similarity">
    <text evidence="2">Belongs to the metallo-beta-lactamase superfamily.</text>
</comment>
<dbReference type="CDD" id="cd07730">
    <property type="entry name" value="metallo-hydrolase-like_MBL-fold"/>
    <property type="match status" value="1"/>
</dbReference>
<protein>
    <submittedName>
        <fullName evidence="7">Glyoxylase-like metal-dependent hydrolase (Beta-lactamase superfamily II)</fullName>
    </submittedName>
    <submittedName>
        <fullName evidence="8">MBL fold metallo-hydrolase</fullName>
    </submittedName>
</protein>
<dbReference type="InterPro" id="IPR051013">
    <property type="entry name" value="MBL_superfamily_lactonases"/>
</dbReference>
<evidence type="ECO:0000256" key="5">
    <source>
        <dbReference type="ARBA" id="ARBA00022833"/>
    </source>
</evidence>
<gene>
    <name evidence="7" type="ORF">BJ993_002749</name>
    <name evidence="8" type="ORF">CFH99_03955</name>
</gene>
<dbReference type="AlphaFoldDB" id="A0A7Y9ZHR5"/>
<evidence type="ECO:0000313" key="8">
    <source>
        <dbReference type="EMBL" id="QSR24771.1"/>
    </source>
</evidence>
<keyword evidence="5" id="KW-0862">Zinc</keyword>
<keyword evidence="3" id="KW-0479">Metal-binding</keyword>
<accession>A0A7Y9ZHR5</accession>